<dbReference type="Gene3D" id="3.40.50.2300">
    <property type="match status" value="1"/>
</dbReference>
<dbReference type="InterPro" id="IPR000719">
    <property type="entry name" value="Prot_kinase_dom"/>
</dbReference>
<dbReference type="AlphaFoldDB" id="A0A016UKS4"/>
<dbReference type="STRING" id="53326.A0A016UKS4"/>
<dbReference type="InterPro" id="IPR001828">
    <property type="entry name" value="ANF_lig-bd_rcpt"/>
</dbReference>
<evidence type="ECO:0000256" key="9">
    <source>
        <dbReference type="ARBA" id="ARBA00023293"/>
    </source>
</evidence>
<dbReference type="Pfam" id="PF01094">
    <property type="entry name" value="ANF_receptor"/>
    <property type="match status" value="1"/>
</dbReference>
<dbReference type="InterPro" id="IPR001245">
    <property type="entry name" value="Ser-Thr/Tyr_kinase_cat_dom"/>
</dbReference>
<evidence type="ECO:0000259" key="11">
    <source>
        <dbReference type="PROSITE" id="PS50011"/>
    </source>
</evidence>
<dbReference type="PROSITE" id="PS50011">
    <property type="entry name" value="PROTEIN_KINASE_DOM"/>
    <property type="match status" value="1"/>
</dbReference>
<dbReference type="InterPro" id="IPR011009">
    <property type="entry name" value="Kinase-like_dom_sf"/>
</dbReference>
<keyword evidence="13" id="KW-1185">Reference proteome</keyword>
<accession>A0A016UKS4</accession>
<reference evidence="13" key="1">
    <citation type="journal article" date="2015" name="Nat. Genet.">
        <title>The genome and transcriptome of the zoonotic hookworm Ancylostoma ceylanicum identify infection-specific gene families.</title>
        <authorList>
            <person name="Schwarz E.M."/>
            <person name="Hu Y."/>
            <person name="Antoshechkin I."/>
            <person name="Miller M.M."/>
            <person name="Sternberg P.W."/>
            <person name="Aroian R.V."/>
        </authorList>
    </citation>
    <scope>NUCLEOTIDE SEQUENCE</scope>
    <source>
        <strain evidence="13">HY135</strain>
    </source>
</reference>
<dbReference type="GO" id="GO:0004016">
    <property type="term" value="F:adenylate cyclase activity"/>
    <property type="evidence" value="ECO:0007669"/>
    <property type="project" value="TreeGrafter"/>
</dbReference>
<evidence type="ECO:0000256" key="4">
    <source>
        <dbReference type="ARBA" id="ARBA00022692"/>
    </source>
</evidence>
<dbReference type="SUPFAM" id="SSF56112">
    <property type="entry name" value="Protein kinase-like (PK-like)"/>
    <property type="match status" value="1"/>
</dbReference>
<keyword evidence="9" id="KW-0141">cGMP biosynthesis</keyword>
<evidence type="ECO:0000256" key="6">
    <source>
        <dbReference type="ARBA" id="ARBA00022989"/>
    </source>
</evidence>
<dbReference type="OrthoDB" id="1890790at2759"/>
<dbReference type="GO" id="GO:0004672">
    <property type="term" value="F:protein kinase activity"/>
    <property type="evidence" value="ECO:0007669"/>
    <property type="project" value="InterPro"/>
</dbReference>
<organism evidence="12 13">
    <name type="scientific">Ancylostoma ceylanicum</name>
    <dbReference type="NCBI Taxonomy" id="53326"/>
    <lineage>
        <taxon>Eukaryota</taxon>
        <taxon>Metazoa</taxon>
        <taxon>Ecdysozoa</taxon>
        <taxon>Nematoda</taxon>
        <taxon>Chromadorea</taxon>
        <taxon>Rhabditida</taxon>
        <taxon>Rhabditina</taxon>
        <taxon>Rhabditomorpha</taxon>
        <taxon>Strongyloidea</taxon>
        <taxon>Ancylostomatidae</taxon>
        <taxon>Ancylostomatinae</taxon>
        <taxon>Ancylostoma</taxon>
    </lineage>
</organism>
<dbReference type="PANTHER" id="PTHR11920">
    <property type="entry name" value="GUANYLYL CYCLASE"/>
    <property type="match status" value="1"/>
</dbReference>
<sequence>MTTSGIKAVLDNVAKRARIVVTCLAEGYGYKRALILTAIDAGYFNDEYVYIFADPNANGFFVPLPGGGRRPVWVDPKTPSDGRDNEALQAFLKVMAVSSNRADATNGTYANFSGEVVSRMRDPPFMCTTACQGDKFSAASQYAGQLHDAFYAYAKSLNATLSKDANAVGNGTALLENILLDFEGASGHVVIGENGTRNPTFYINGLASNEEAMSFAYVFVSGINATYSALYRDESRIWSSRGGIRPAAVPKCGFEGKQCPPDFVSTYLLWIIIGGAVLVICILGCVAGIIVTILNKRAEMARLNELWQIPFTSLAVLANKDKSMSHRSLQSNVASNKFSMDGRSESRNYAFFLYQKEPVAAMKHEIRINFDSREAAAFRMMRQIENENVNRFIGICIDGPQMMSIWRNCSRGSINDVIMKGALMMDNFFVVSLLKDIASGISYIHHSFLVCHGYITSKCCVVNDRWQVKVSDYGIDKLRIADKRTHRDLLWTAPEILRTSISGKSQEGDVYSFGIVCAQVVTRSSPWDLDNRKEDPEELIYMVKKGGHNALRPPLDVHENNDVNLALVEFQSTFLKFNIERAEISKGSICRNPRLKCEGEVGKNRLPVDLTIELSSSRKFILNAGD</sequence>
<evidence type="ECO:0000256" key="2">
    <source>
        <dbReference type="ARBA" id="ARBA00004370"/>
    </source>
</evidence>
<keyword evidence="7 10" id="KW-0472">Membrane</keyword>
<keyword evidence="5" id="KW-0547">Nucleotide-binding</keyword>
<protein>
    <recommendedName>
        <fullName evidence="3">guanylate cyclase</fullName>
        <ecNumber evidence="3">4.6.1.2</ecNumber>
    </recommendedName>
</protein>
<dbReference type="GO" id="GO:0007168">
    <property type="term" value="P:receptor guanylyl cyclase signaling pathway"/>
    <property type="evidence" value="ECO:0007669"/>
    <property type="project" value="TreeGrafter"/>
</dbReference>
<dbReference type="GO" id="GO:0005524">
    <property type="term" value="F:ATP binding"/>
    <property type="evidence" value="ECO:0007669"/>
    <property type="project" value="InterPro"/>
</dbReference>
<dbReference type="Proteomes" id="UP000024635">
    <property type="component" value="Unassembled WGS sequence"/>
</dbReference>
<dbReference type="EMBL" id="JARK01001374">
    <property type="protein sequence ID" value="EYC15078.1"/>
    <property type="molecule type" value="Genomic_DNA"/>
</dbReference>
<evidence type="ECO:0000256" key="8">
    <source>
        <dbReference type="ARBA" id="ARBA00023239"/>
    </source>
</evidence>
<dbReference type="InterPro" id="IPR028082">
    <property type="entry name" value="Peripla_BP_I"/>
</dbReference>
<evidence type="ECO:0000256" key="7">
    <source>
        <dbReference type="ARBA" id="ARBA00023136"/>
    </source>
</evidence>
<evidence type="ECO:0000256" key="3">
    <source>
        <dbReference type="ARBA" id="ARBA00012202"/>
    </source>
</evidence>
<feature type="transmembrane region" description="Helical" evidence="10">
    <location>
        <begin position="267"/>
        <end position="294"/>
    </location>
</feature>
<dbReference type="Gene3D" id="1.10.510.10">
    <property type="entry name" value="Transferase(Phosphotransferase) domain 1"/>
    <property type="match status" value="1"/>
</dbReference>
<feature type="domain" description="Protein kinase" evidence="11">
    <location>
        <begin position="311"/>
        <end position="595"/>
    </location>
</feature>
<keyword evidence="8" id="KW-0456">Lyase</keyword>
<evidence type="ECO:0000256" key="10">
    <source>
        <dbReference type="SAM" id="Phobius"/>
    </source>
</evidence>
<evidence type="ECO:0000313" key="12">
    <source>
        <dbReference type="EMBL" id="EYC15078.1"/>
    </source>
</evidence>
<keyword evidence="4 10" id="KW-0812">Transmembrane</keyword>
<dbReference type="PANTHER" id="PTHR11920:SF40">
    <property type="entry name" value="RECEPTOR-TYPE GUANYLATE CYCLASE GCY-14-RELATED"/>
    <property type="match status" value="1"/>
</dbReference>
<comment type="subcellular location">
    <subcellularLocation>
        <location evidence="2">Membrane</location>
    </subcellularLocation>
</comment>
<proteinExistence type="predicted"/>
<name>A0A016UKS4_9BILA</name>
<dbReference type="SUPFAM" id="SSF53822">
    <property type="entry name" value="Periplasmic binding protein-like I"/>
    <property type="match status" value="1"/>
</dbReference>
<evidence type="ECO:0000256" key="1">
    <source>
        <dbReference type="ARBA" id="ARBA00001436"/>
    </source>
</evidence>
<gene>
    <name evidence="12" type="primary">Acey_s0038.g3619</name>
    <name evidence="12" type="ORF">Y032_0038g3619</name>
</gene>
<dbReference type="EC" id="4.6.1.2" evidence="3"/>
<dbReference type="InterPro" id="IPR050401">
    <property type="entry name" value="Cyclic_nucleotide_synthase"/>
</dbReference>
<comment type="catalytic activity">
    <reaction evidence="1">
        <text>GTP = 3',5'-cyclic GMP + diphosphate</text>
        <dbReference type="Rhea" id="RHEA:13665"/>
        <dbReference type="ChEBI" id="CHEBI:33019"/>
        <dbReference type="ChEBI" id="CHEBI:37565"/>
        <dbReference type="ChEBI" id="CHEBI:57746"/>
        <dbReference type="EC" id="4.6.1.2"/>
    </reaction>
</comment>
<keyword evidence="6 10" id="KW-1133">Transmembrane helix</keyword>
<dbReference type="GO" id="GO:0005886">
    <property type="term" value="C:plasma membrane"/>
    <property type="evidence" value="ECO:0007669"/>
    <property type="project" value="TreeGrafter"/>
</dbReference>
<dbReference type="CDD" id="cd06352">
    <property type="entry name" value="PBP1_NPR_GC-like"/>
    <property type="match status" value="1"/>
</dbReference>
<evidence type="ECO:0000313" key="13">
    <source>
        <dbReference type="Proteomes" id="UP000024635"/>
    </source>
</evidence>
<dbReference type="Pfam" id="PF07714">
    <property type="entry name" value="PK_Tyr_Ser-Thr"/>
    <property type="match status" value="1"/>
</dbReference>
<evidence type="ECO:0000256" key="5">
    <source>
        <dbReference type="ARBA" id="ARBA00022741"/>
    </source>
</evidence>
<comment type="caution">
    <text evidence="12">The sequence shown here is derived from an EMBL/GenBank/DDBJ whole genome shotgun (WGS) entry which is preliminary data.</text>
</comment>
<dbReference type="GO" id="GO:0001653">
    <property type="term" value="F:peptide receptor activity"/>
    <property type="evidence" value="ECO:0007669"/>
    <property type="project" value="TreeGrafter"/>
</dbReference>
<dbReference type="GO" id="GO:0004383">
    <property type="term" value="F:guanylate cyclase activity"/>
    <property type="evidence" value="ECO:0007669"/>
    <property type="project" value="UniProtKB-EC"/>
</dbReference>